<dbReference type="AlphaFoldDB" id="A0A515EJX8"/>
<dbReference type="KEGG" id="rhg:EXZ61_01495"/>
<protein>
    <submittedName>
        <fullName evidence="2">Carboxymuconolactone decarboxylase family protein</fullName>
    </submittedName>
</protein>
<dbReference type="RefSeq" id="WP_142808403.1">
    <property type="nucleotide sequence ID" value="NZ_CP036282.1"/>
</dbReference>
<dbReference type="GO" id="GO:0051920">
    <property type="term" value="F:peroxiredoxin activity"/>
    <property type="evidence" value="ECO:0007669"/>
    <property type="project" value="InterPro"/>
</dbReference>
<dbReference type="PANTHER" id="PTHR35446:SF3">
    <property type="entry name" value="CMD DOMAIN-CONTAINING PROTEIN"/>
    <property type="match status" value="1"/>
</dbReference>
<evidence type="ECO:0000313" key="3">
    <source>
        <dbReference type="Proteomes" id="UP000317365"/>
    </source>
</evidence>
<feature type="domain" description="Carboxymuconolactone decarboxylase-like" evidence="1">
    <location>
        <begin position="43"/>
        <end position="108"/>
    </location>
</feature>
<sequence length="186" mass="19812">MKTVAVPTYESVSPANQALFDNLKKGLGFVPNLYATIAHSDTALTTYLTLQNAKSSLSAKAREVVNLAVSEVNQCAYCLAAHSMLGKMVGFTEEQVLQVRAGTAPFDARLDALARLVRNVAQTRGHADNAVVQAFFAAGWSEGNLVDVMVVIGDKTISNYLHSTTKIPVDFPAAVALADVRELATA</sequence>
<dbReference type="Pfam" id="PF02627">
    <property type="entry name" value="CMD"/>
    <property type="match status" value="1"/>
</dbReference>
<dbReference type="InterPro" id="IPR004675">
    <property type="entry name" value="AhpD_core"/>
</dbReference>
<evidence type="ECO:0000313" key="2">
    <source>
        <dbReference type="EMBL" id="QDL52950.1"/>
    </source>
</evidence>
<reference evidence="3" key="1">
    <citation type="submission" date="2019-02" db="EMBL/GenBank/DDBJ databases">
        <title>Complete genome sequence of Rhodoferax sp. Gr-4.</title>
        <authorList>
            <person name="Jin L."/>
        </authorList>
    </citation>
    <scope>NUCLEOTIDE SEQUENCE [LARGE SCALE GENOMIC DNA]</scope>
    <source>
        <strain evidence="3">Gr-4</strain>
    </source>
</reference>
<keyword evidence="3" id="KW-1185">Reference proteome</keyword>
<dbReference type="SUPFAM" id="SSF69118">
    <property type="entry name" value="AhpD-like"/>
    <property type="match status" value="1"/>
</dbReference>
<reference evidence="3" key="2">
    <citation type="journal article" date="2020" name="Int. J. Syst. Evol. Microbiol.">
        <title>Genomic insights into a novel species Rhodoferax aquaticus sp. nov., isolated from freshwater.</title>
        <authorList>
            <person name="Li T."/>
            <person name="Zhuo Y."/>
            <person name="Jin C.Z."/>
            <person name="Wu X."/>
            <person name="Ko S.R."/>
            <person name="Jin F.J."/>
            <person name="Ahn C.Y."/>
            <person name="Oh H.M."/>
            <person name="Lee H.G."/>
            <person name="Jin L."/>
        </authorList>
    </citation>
    <scope>NUCLEOTIDE SEQUENCE [LARGE SCALE GENOMIC DNA]</scope>
    <source>
        <strain evidence="3">Gr-4</strain>
    </source>
</reference>
<organism evidence="2 3">
    <name type="scientific">Rhodoferax aquaticus</name>
    <dbReference type="NCBI Taxonomy" id="2527691"/>
    <lineage>
        <taxon>Bacteria</taxon>
        <taxon>Pseudomonadati</taxon>
        <taxon>Pseudomonadota</taxon>
        <taxon>Betaproteobacteria</taxon>
        <taxon>Burkholderiales</taxon>
        <taxon>Comamonadaceae</taxon>
        <taxon>Rhodoferax</taxon>
    </lineage>
</organism>
<gene>
    <name evidence="2" type="ORF">EXZ61_01495</name>
</gene>
<dbReference type="Proteomes" id="UP000317365">
    <property type="component" value="Chromosome"/>
</dbReference>
<dbReference type="NCBIfam" id="TIGR00778">
    <property type="entry name" value="ahpD_dom"/>
    <property type="match status" value="1"/>
</dbReference>
<proteinExistence type="predicted"/>
<dbReference type="PANTHER" id="PTHR35446">
    <property type="entry name" value="SI:CH211-175M2.5"/>
    <property type="match status" value="1"/>
</dbReference>
<evidence type="ECO:0000259" key="1">
    <source>
        <dbReference type="Pfam" id="PF02627"/>
    </source>
</evidence>
<dbReference type="InterPro" id="IPR029032">
    <property type="entry name" value="AhpD-like"/>
</dbReference>
<dbReference type="EMBL" id="CP036282">
    <property type="protein sequence ID" value="QDL52950.1"/>
    <property type="molecule type" value="Genomic_DNA"/>
</dbReference>
<dbReference type="InterPro" id="IPR003779">
    <property type="entry name" value="CMD-like"/>
</dbReference>
<name>A0A515EJX8_9BURK</name>
<dbReference type="Gene3D" id="1.20.1290.10">
    <property type="entry name" value="AhpD-like"/>
    <property type="match status" value="1"/>
</dbReference>
<accession>A0A515EJX8</accession>